<sequence length="126" mass="15135">MDLSKDEKQLIFDYFFYHIQSPLNTNAEDYRKFNTYTFRAIKLNFLYTLAFGMASYNLFFQKDWGILRGVVKPGLVAFGLFGYSCIMFARRFNNAIYNEEALECAKKYEKDVERYNDHYRRIYGNK</sequence>
<evidence type="ECO:0000313" key="2">
    <source>
        <dbReference type="EMBL" id="CAG9335315.1"/>
    </source>
</evidence>
<comment type="caution">
    <text evidence="2">The sequence shown here is derived from an EMBL/GenBank/DDBJ whole genome shotgun (WGS) entry which is preliminary data.</text>
</comment>
<organism evidence="2 3">
    <name type="scientific">Blepharisma stoltei</name>
    <dbReference type="NCBI Taxonomy" id="1481888"/>
    <lineage>
        <taxon>Eukaryota</taxon>
        <taxon>Sar</taxon>
        <taxon>Alveolata</taxon>
        <taxon>Ciliophora</taxon>
        <taxon>Postciliodesmatophora</taxon>
        <taxon>Heterotrichea</taxon>
        <taxon>Heterotrichida</taxon>
        <taxon>Blepharismidae</taxon>
        <taxon>Blepharisma</taxon>
    </lineage>
</organism>
<protein>
    <submittedName>
        <fullName evidence="2">Uncharacterized protein</fullName>
    </submittedName>
</protein>
<keyword evidence="3" id="KW-1185">Reference proteome</keyword>
<accession>A0AAU9KHY1</accession>
<evidence type="ECO:0000313" key="3">
    <source>
        <dbReference type="Proteomes" id="UP001162131"/>
    </source>
</evidence>
<proteinExistence type="predicted"/>
<dbReference type="EMBL" id="CAJZBQ010000062">
    <property type="protein sequence ID" value="CAG9335315.1"/>
    <property type="molecule type" value="Genomic_DNA"/>
</dbReference>
<feature type="transmembrane region" description="Helical" evidence="1">
    <location>
        <begin position="41"/>
        <end position="60"/>
    </location>
</feature>
<keyword evidence="1" id="KW-0812">Transmembrane</keyword>
<dbReference type="Proteomes" id="UP001162131">
    <property type="component" value="Unassembled WGS sequence"/>
</dbReference>
<gene>
    <name evidence="2" type="ORF">BSTOLATCC_MIC63792</name>
</gene>
<keyword evidence="1" id="KW-0472">Membrane</keyword>
<reference evidence="2" key="1">
    <citation type="submission" date="2021-09" db="EMBL/GenBank/DDBJ databases">
        <authorList>
            <consortium name="AG Swart"/>
            <person name="Singh M."/>
            <person name="Singh A."/>
            <person name="Seah K."/>
            <person name="Emmerich C."/>
        </authorList>
    </citation>
    <scope>NUCLEOTIDE SEQUENCE</scope>
    <source>
        <strain evidence="2">ATCC30299</strain>
    </source>
</reference>
<keyword evidence="1" id="KW-1133">Transmembrane helix</keyword>
<dbReference type="AlphaFoldDB" id="A0AAU9KHY1"/>
<name>A0AAU9KHY1_9CILI</name>
<evidence type="ECO:0000256" key="1">
    <source>
        <dbReference type="SAM" id="Phobius"/>
    </source>
</evidence>
<feature type="transmembrane region" description="Helical" evidence="1">
    <location>
        <begin position="66"/>
        <end position="89"/>
    </location>
</feature>